<dbReference type="InterPro" id="IPR002139">
    <property type="entry name" value="Ribo/fructo_kinase"/>
</dbReference>
<dbReference type="PANTHER" id="PTHR10584">
    <property type="entry name" value="SUGAR KINASE"/>
    <property type="match status" value="1"/>
</dbReference>
<dbReference type="Gene3D" id="3.40.1190.20">
    <property type="match status" value="1"/>
</dbReference>
<evidence type="ECO:0000256" key="2">
    <source>
        <dbReference type="ARBA" id="ARBA00022679"/>
    </source>
</evidence>
<name>A0A2X3F1U4_KLEPN</name>
<protein>
    <submittedName>
        <fullName evidence="5">Ribokinase</fullName>
        <ecNumber evidence="5">2.7.1.15</ecNumber>
    </submittedName>
</protein>
<dbReference type="Pfam" id="PF00294">
    <property type="entry name" value="PfkB"/>
    <property type="match status" value="1"/>
</dbReference>
<accession>A0A2X3F1U4</accession>
<keyword evidence="2 5" id="KW-0808">Transferase</keyword>
<dbReference type="PRINTS" id="PR00990">
    <property type="entry name" value="RIBOKINASE"/>
</dbReference>
<evidence type="ECO:0000256" key="1">
    <source>
        <dbReference type="ARBA" id="ARBA00010688"/>
    </source>
</evidence>
<dbReference type="AlphaFoldDB" id="A0A2X3F1U4"/>
<dbReference type="InterPro" id="IPR029056">
    <property type="entry name" value="Ribokinase-like"/>
</dbReference>
<dbReference type="InterPro" id="IPR011611">
    <property type="entry name" value="PfkB_dom"/>
</dbReference>
<comment type="similarity">
    <text evidence="1">Belongs to the carbohydrate kinase PfkB family.</text>
</comment>
<reference evidence="5 6" key="1">
    <citation type="submission" date="2018-06" db="EMBL/GenBank/DDBJ databases">
        <authorList>
            <consortium name="Pathogen Informatics"/>
            <person name="Doyle S."/>
        </authorList>
    </citation>
    <scope>NUCLEOTIDE SEQUENCE [LARGE SCALE GENOMIC DNA]</scope>
    <source>
        <strain evidence="5 6">NCTC9128</strain>
    </source>
</reference>
<dbReference type="EC" id="2.7.1.15" evidence="5"/>
<dbReference type="Proteomes" id="UP000251088">
    <property type="component" value="Unassembled WGS sequence"/>
</dbReference>
<dbReference type="InterPro" id="IPR002173">
    <property type="entry name" value="Carboh/pur_kinase_PfkB_CS"/>
</dbReference>
<sequence length="119" mass="12659">MRVYVTGNITVDETWSIPDIPKKGASIHGVKVSQDIGGKGANQAIILSRCGIETRLIAATGNDSNGAWIRQQIKNEPLTLLPDGHFNQHSDTSIILNSADGDNAIITTTAAADTFSLDE</sequence>
<organism evidence="5 6">
    <name type="scientific">Klebsiella pneumoniae</name>
    <dbReference type="NCBI Taxonomy" id="573"/>
    <lineage>
        <taxon>Bacteria</taxon>
        <taxon>Pseudomonadati</taxon>
        <taxon>Pseudomonadota</taxon>
        <taxon>Gammaproteobacteria</taxon>
        <taxon>Enterobacterales</taxon>
        <taxon>Enterobacteriaceae</taxon>
        <taxon>Klebsiella/Raoultella group</taxon>
        <taxon>Klebsiella</taxon>
        <taxon>Klebsiella pneumoniae complex</taxon>
    </lineage>
</organism>
<dbReference type="SUPFAM" id="SSF53613">
    <property type="entry name" value="Ribokinase-like"/>
    <property type="match status" value="1"/>
</dbReference>
<evidence type="ECO:0000313" key="5">
    <source>
        <dbReference type="EMBL" id="SQC41197.1"/>
    </source>
</evidence>
<dbReference type="EMBL" id="UAWN01000016">
    <property type="protein sequence ID" value="SQC41197.1"/>
    <property type="molecule type" value="Genomic_DNA"/>
</dbReference>
<dbReference type="PROSITE" id="PS00583">
    <property type="entry name" value="PFKB_KINASES_1"/>
    <property type="match status" value="1"/>
</dbReference>
<evidence type="ECO:0000259" key="4">
    <source>
        <dbReference type="Pfam" id="PF00294"/>
    </source>
</evidence>
<dbReference type="GO" id="GO:0004747">
    <property type="term" value="F:ribokinase activity"/>
    <property type="evidence" value="ECO:0007669"/>
    <property type="project" value="UniProtKB-EC"/>
</dbReference>
<gene>
    <name evidence="5" type="primary">rbsK_4</name>
    <name evidence="5" type="ORF">NCTC9128_07210</name>
</gene>
<proteinExistence type="inferred from homology"/>
<evidence type="ECO:0000313" key="6">
    <source>
        <dbReference type="Proteomes" id="UP000251088"/>
    </source>
</evidence>
<evidence type="ECO:0000256" key="3">
    <source>
        <dbReference type="ARBA" id="ARBA00022777"/>
    </source>
</evidence>
<dbReference type="PANTHER" id="PTHR10584:SF166">
    <property type="entry name" value="RIBOKINASE"/>
    <property type="match status" value="1"/>
</dbReference>
<keyword evidence="3 5" id="KW-0418">Kinase</keyword>
<feature type="domain" description="Carbohydrate kinase PfkB" evidence="4">
    <location>
        <begin position="23"/>
        <end position="116"/>
    </location>
</feature>